<proteinExistence type="inferred from homology"/>
<dbReference type="InterPro" id="IPR054416">
    <property type="entry name" value="GST_UstS-like_C"/>
</dbReference>
<comment type="cofactor">
    <cofactor evidence="1">
        <name>heme</name>
        <dbReference type="ChEBI" id="CHEBI:30413"/>
    </cofactor>
</comment>
<name>A0ABR3FW36_9AGAR</name>
<dbReference type="EMBL" id="JBAHYK010000055">
    <property type="protein sequence ID" value="KAL0579555.1"/>
    <property type="molecule type" value="Genomic_DNA"/>
</dbReference>
<dbReference type="Gene3D" id="3.40.30.10">
    <property type="entry name" value="Glutaredoxin"/>
    <property type="match status" value="1"/>
</dbReference>
<dbReference type="InterPro" id="IPR050121">
    <property type="entry name" value="Cytochrome_P450_monoxygenase"/>
</dbReference>
<dbReference type="InterPro" id="IPR004045">
    <property type="entry name" value="Glutathione_S-Trfase_N"/>
</dbReference>
<dbReference type="PANTHER" id="PTHR24305">
    <property type="entry name" value="CYTOCHROME P450"/>
    <property type="match status" value="1"/>
</dbReference>
<keyword evidence="8" id="KW-1133">Transmembrane helix</keyword>
<organism evidence="10 11">
    <name type="scientific">Marasmius crinis-equi</name>
    <dbReference type="NCBI Taxonomy" id="585013"/>
    <lineage>
        <taxon>Eukaryota</taxon>
        <taxon>Fungi</taxon>
        <taxon>Dikarya</taxon>
        <taxon>Basidiomycota</taxon>
        <taxon>Agaricomycotina</taxon>
        <taxon>Agaricomycetes</taxon>
        <taxon>Agaricomycetidae</taxon>
        <taxon>Agaricales</taxon>
        <taxon>Marasmiineae</taxon>
        <taxon>Marasmiaceae</taxon>
        <taxon>Marasmius</taxon>
    </lineage>
</organism>
<dbReference type="PROSITE" id="PS50404">
    <property type="entry name" value="GST_NTER"/>
    <property type="match status" value="1"/>
</dbReference>
<evidence type="ECO:0000256" key="8">
    <source>
        <dbReference type="SAM" id="Phobius"/>
    </source>
</evidence>
<dbReference type="Gene3D" id="1.10.630.10">
    <property type="entry name" value="Cytochrome P450"/>
    <property type="match status" value="1"/>
</dbReference>
<gene>
    <name evidence="10" type="ORF">V5O48_002435</name>
</gene>
<keyword evidence="7" id="KW-0503">Monooxygenase</keyword>
<dbReference type="PANTHER" id="PTHR24305:SF187">
    <property type="entry name" value="P450, PUTATIVE (EUROFUNG)-RELATED"/>
    <property type="match status" value="1"/>
</dbReference>
<dbReference type="Pfam" id="PF22041">
    <property type="entry name" value="GST_C_7"/>
    <property type="match status" value="1"/>
</dbReference>
<evidence type="ECO:0000256" key="5">
    <source>
        <dbReference type="ARBA" id="ARBA00023002"/>
    </source>
</evidence>
<accession>A0ABR3FW36</accession>
<dbReference type="SUPFAM" id="SSF48264">
    <property type="entry name" value="Cytochrome P450"/>
    <property type="match status" value="1"/>
</dbReference>
<evidence type="ECO:0000259" key="9">
    <source>
        <dbReference type="PROSITE" id="PS50404"/>
    </source>
</evidence>
<evidence type="ECO:0000256" key="3">
    <source>
        <dbReference type="ARBA" id="ARBA00010617"/>
    </source>
</evidence>
<dbReference type="InterPro" id="IPR036249">
    <property type="entry name" value="Thioredoxin-like_sf"/>
</dbReference>
<dbReference type="PRINTS" id="PR00385">
    <property type="entry name" value="P450"/>
</dbReference>
<evidence type="ECO:0000313" key="10">
    <source>
        <dbReference type="EMBL" id="KAL0579555.1"/>
    </source>
</evidence>
<feature type="transmembrane region" description="Helical" evidence="8">
    <location>
        <begin position="23"/>
        <end position="40"/>
    </location>
</feature>
<reference evidence="10 11" key="1">
    <citation type="submission" date="2024-02" db="EMBL/GenBank/DDBJ databases">
        <title>A draft genome for the cacao thread blight pathogen Marasmius crinis-equi.</title>
        <authorList>
            <person name="Cohen S.P."/>
            <person name="Baruah I.K."/>
            <person name="Amoako-Attah I."/>
            <person name="Bukari Y."/>
            <person name="Meinhardt L.W."/>
            <person name="Bailey B.A."/>
        </authorList>
    </citation>
    <scope>NUCLEOTIDE SEQUENCE [LARGE SCALE GENOMIC DNA]</scope>
    <source>
        <strain evidence="10 11">GH-76</strain>
    </source>
</reference>
<dbReference type="InterPro" id="IPR002401">
    <property type="entry name" value="Cyt_P450_E_grp-I"/>
</dbReference>
<feature type="domain" description="GST N-terminal" evidence="9">
    <location>
        <begin position="627"/>
        <end position="718"/>
    </location>
</feature>
<dbReference type="SUPFAM" id="SSF52833">
    <property type="entry name" value="Thioredoxin-like"/>
    <property type="match status" value="1"/>
</dbReference>
<keyword evidence="8" id="KW-0472">Membrane</keyword>
<dbReference type="InterPro" id="IPR036282">
    <property type="entry name" value="Glutathione-S-Trfase_C_sf"/>
</dbReference>
<dbReference type="Proteomes" id="UP001465976">
    <property type="component" value="Unassembled WGS sequence"/>
</dbReference>
<keyword evidence="5" id="KW-0560">Oxidoreductase</keyword>
<keyword evidence="4" id="KW-0479">Metal-binding</keyword>
<evidence type="ECO:0000256" key="6">
    <source>
        <dbReference type="ARBA" id="ARBA00023004"/>
    </source>
</evidence>
<sequence length="867" mass="97638">MLGVALTNADWIAGGNRTTAMQQHYPVLVVAAGVTSYIIFKRTETISNRSLSVLLLAVPSLLAYLPPDKDASVVTSFVGYYAVIFLCTILYRLSPWHPLARYPGPWICKLTKFRVALEGGKGRLYLYTRDLHEKYGDVVRIGPNELSFRNADAINPIFGKNGIAKGPFWDGRLPETLKVYPIVAIRDLKDHHHRRTTWSKGFSSNALKEYEVLVKAKTELLVGRLLEVGQNGKQVVDINQWMSYYTYDLMTDFVFSGGSNMLEHGDPDGLWDAIRGGQKNTMFFSQVPWLGRMLYRLPDCIYGGSMAFRKNSYARAMKRKAEGAKGRKDLYYYLLDEGNPDAKPNGPQVISDASSAVLGGSDTTSTTVTLLVYYLLTRPKVYERLRKEVDSVGERWEDTAVQAKMEYLNGVINETLRMWPVVPSGSPRGVKPEEEGRMVGESYIPPGTNVNIPSYSVHRDPRNFSPHPDEFIPERWLDEDARANLEPDVAWREYKHNHGAFLAFSAGPANCVGKNLALMEMRMVLCAFMKRLEWDLVDGSGLEDTPLFHPSNDCIAALQEKQRSVFTHTLLRDRLRGSQVPGSEHLIRVVFEITYKQRGSTEELPQNLPRLSTRTNLKMITLYDLGPSHFPADLGCSPHVRKIVFTLNYKKIPFTIKTLLFDAIEPTAKSLGADPTGKKADGSPKYTVPIIEDHTKGKVVSDSLRIAEYLDQAYPDTPVVVPPGTQELQSKLMDEVTERTGVMQRFQMMKWVKFCTPELLESRKKAHGDQQLPPGFLEFTPEEEAAAWVKAKESFEELDKKFYEGKGLFLMGDKPVFADLAIAAWMVTGKVINGGEESKEWKETAGWINGRVGKLTEEALKYKRVEA</sequence>
<dbReference type="SUPFAM" id="SSF47616">
    <property type="entry name" value="GST C-terminal domain-like"/>
    <property type="match status" value="1"/>
</dbReference>
<comment type="pathway">
    <text evidence="2">Secondary metabolite biosynthesis.</text>
</comment>
<evidence type="ECO:0000313" key="11">
    <source>
        <dbReference type="Proteomes" id="UP001465976"/>
    </source>
</evidence>
<dbReference type="PRINTS" id="PR00463">
    <property type="entry name" value="EP450I"/>
</dbReference>
<comment type="similarity">
    <text evidence="3">Belongs to the cytochrome P450 family.</text>
</comment>
<evidence type="ECO:0000256" key="7">
    <source>
        <dbReference type="ARBA" id="ARBA00023033"/>
    </source>
</evidence>
<dbReference type="Gene3D" id="1.20.1050.10">
    <property type="match status" value="1"/>
</dbReference>
<evidence type="ECO:0000256" key="4">
    <source>
        <dbReference type="ARBA" id="ARBA00022723"/>
    </source>
</evidence>
<feature type="transmembrane region" description="Helical" evidence="8">
    <location>
        <begin position="71"/>
        <end position="91"/>
    </location>
</feature>
<dbReference type="Pfam" id="PF13409">
    <property type="entry name" value="GST_N_2"/>
    <property type="match status" value="1"/>
</dbReference>
<dbReference type="InterPro" id="IPR001128">
    <property type="entry name" value="Cyt_P450"/>
</dbReference>
<keyword evidence="8" id="KW-0812">Transmembrane</keyword>
<keyword evidence="11" id="KW-1185">Reference proteome</keyword>
<evidence type="ECO:0000256" key="2">
    <source>
        <dbReference type="ARBA" id="ARBA00005179"/>
    </source>
</evidence>
<keyword evidence="6" id="KW-0408">Iron</keyword>
<dbReference type="InterPro" id="IPR036396">
    <property type="entry name" value="Cyt_P450_sf"/>
</dbReference>
<dbReference type="Pfam" id="PF00067">
    <property type="entry name" value="p450"/>
    <property type="match status" value="1"/>
</dbReference>
<comment type="caution">
    <text evidence="10">The sequence shown here is derived from an EMBL/GenBank/DDBJ whole genome shotgun (WGS) entry which is preliminary data.</text>
</comment>
<evidence type="ECO:0000256" key="1">
    <source>
        <dbReference type="ARBA" id="ARBA00001971"/>
    </source>
</evidence>
<protein>
    <recommendedName>
        <fullName evidence="9">GST N-terminal domain-containing protein</fullName>
    </recommendedName>
</protein>